<evidence type="ECO:0000256" key="1">
    <source>
        <dbReference type="SAM" id="Coils"/>
    </source>
</evidence>
<protein>
    <submittedName>
        <fullName evidence="3">Uncharacterized protein</fullName>
    </submittedName>
</protein>
<name>A0A6M6E653_PRIMG</name>
<reference evidence="3 4" key="1">
    <citation type="submission" date="2019-10" db="EMBL/GenBank/DDBJ databases">
        <title>Complete genome sequences for adaption low water activity.</title>
        <authorList>
            <person name="Zhao L."/>
            <person name="Zhong J."/>
        </authorList>
    </citation>
    <scope>NUCLEOTIDE SEQUENCE [LARGE SCALE GENOMIC DNA]</scope>
    <source>
        <strain evidence="3 4">FDU301</strain>
        <plasmid evidence="4">pfdu301a</plasmid>
    </source>
</reference>
<dbReference type="Proteomes" id="UP000501076">
    <property type="component" value="Plasmid pFDU301A"/>
</dbReference>
<dbReference type="AlphaFoldDB" id="A0A6M6E653"/>
<organism evidence="3 4">
    <name type="scientific">Priestia megaterium</name>
    <name type="common">Bacillus megaterium</name>
    <dbReference type="NCBI Taxonomy" id="1404"/>
    <lineage>
        <taxon>Bacteria</taxon>
        <taxon>Bacillati</taxon>
        <taxon>Bacillota</taxon>
        <taxon>Bacilli</taxon>
        <taxon>Bacillales</taxon>
        <taxon>Bacillaceae</taxon>
        <taxon>Priestia</taxon>
    </lineage>
</organism>
<keyword evidence="1" id="KW-0175">Coiled coil</keyword>
<gene>
    <name evidence="3" type="ORF">FDZ14_28590</name>
</gene>
<dbReference type="Pfam" id="PF13921">
    <property type="entry name" value="Myb_DNA-bind_6"/>
    <property type="match status" value="1"/>
</dbReference>
<evidence type="ECO:0000256" key="2">
    <source>
        <dbReference type="SAM" id="MobiDB-lite"/>
    </source>
</evidence>
<dbReference type="PANTHER" id="PTHR41302">
    <property type="entry name" value="PRESPORE-SPECIFIC TRANSCRIPTIONAL REGULATOR RSFA-RELATED"/>
    <property type="match status" value="1"/>
</dbReference>
<dbReference type="RefSeq" id="WP_171778041.1">
    <property type="nucleotide sequence ID" value="NZ_CP045273.1"/>
</dbReference>
<feature type="compositionally biased region" description="Low complexity" evidence="2">
    <location>
        <begin position="82"/>
        <end position="108"/>
    </location>
</feature>
<geneLocation type="plasmid" evidence="4">
    <name>pfdu301a</name>
</geneLocation>
<feature type="region of interest" description="Disordered" evidence="2">
    <location>
        <begin position="65"/>
        <end position="116"/>
    </location>
</feature>
<feature type="compositionally biased region" description="Basic and acidic residues" evidence="2">
    <location>
        <begin position="65"/>
        <end position="77"/>
    </location>
</feature>
<keyword evidence="3" id="KW-0614">Plasmid</keyword>
<evidence type="ECO:0000313" key="4">
    <source>
        <dbReference type="Proteomes" id="UP000501076"/>
    </source>
</evidence>
<proteinExistence type="predicted"/>
<dbReference type="PANTHER" id="PTHR41302:SF2">
    <property type="entry name" value="PRESPORE SPECIFIC TRANSCRIPTIONAL ACTIVATOR RSFA"/>
    <property type="match status" value="1"/>
</dbReference>
<evidence type="ECO:0000313" key="3">
    <source>
        <dbReference type="EMBL" id="QJX80058.1"/>
    </source>
</evidence>
<feature type="coiled-coil region" evidence="1">
    <location>
        <begin position="131"/>
        <end position="172"/>
    </location>
</feature>
<sequence>MPKAVQQKNKSWSDAEDTLLKDCVLENVRNGKTQLIAFEEVAEQTGRSAGSVGFRWNSTLRQRYPEELKKAKEEAKSKNSKSKTTSSSDQASTRKNSSTTAPTPSLTTIDDPFKEDGGITYDDVIAFLKNKKKNDDKYSKLKDEHTALQEEHKSLKENFEEVRRLVSKLNNT</sequence>
<accession>A0A6M6E653</accession>
<dbReference type="InterPro" id="IPR014243">
    <property type="entry name" value="RsfA-like"/>
</dbReference>
<dbReference type="EMBL" id="CP045273">
    <property type="protein sequence ID" value="QJX80058.1"/>
    <property type="molecule type" value="Genomic_DNA"/>
</dbReference>